<name>A0A0D8FYP0_9ACTN</name>
<evidence type="ECO:0000256" key="2">
    <source>
        <dbReference type="ARBA" id="ARBA00022801"/>
    </source>
</evidence>
<dbReference type="InterPro" id="IPR014016">
    <property type="entry name" value="UvrD-like_ATP-bd"/>
</dbReference>
<dbReference type="OrthoDB" id="9787585at2"/>
<dbReference type="Gene3D" id="3.40.50.300">
    <property type="entry name" value="P-loop containing nucleotide triphosphate hydrolases"/>
    <property type="match status" value="3"/>
</dbReference>
<organism evidence="7 8">
    <name type="scientific">Ferrimicrobium acidiphilum DSM 19497</name>
    <dbReference type="NCBI Taxonomy" id="1121877"/>
    <lineage>
        <taxon>Bacteria</taxon>
        <taxon>Bacillati</taxon>
        <taxon>Actinomycetota</taxon>
        <taxon>Acidimicrobiia</taxon>
        <taxon>Acidimicrobiales</taxon>
        <taxon>Acidimicrobiaceae</taxon>
        <taxon>Ferrimicrobium</taxon>
    </lineage>
</organism>
<dbReference type="STRING" id="1121877.FEAC_07170"/>
<keyword evidence="2 5" id="KW-0378">Hydrolase</keyword>
<proteinExistence type="predicted"/>
<dbReference type="SUPFAM" id="SSF52540">
    <property type="entry name" value="P-loop containing nucleoside triphosphate hydrolases"/>
    <property type="match status" value="1"/>
</dbReference>
<dbReference type="GO" id="GO:0016787">
    <property type="term" value="F:hydrolase activity"/>
    <property type="evidence" value="ECO:0007669"/>
    <property type="project" value="UniProtKB-UniRule"/>
</dbReference>
<feature type="domain" description="UvrD-like helicase ATP-binding" evidence="6">
    <location>
        <begin position="199"/>
        <end position="577"/>
    </location>
</feature>
<evidence type="ECO:0000256" key="3">
    <source>
        <dbReference type="ARBA" id="ARBA00022806"/>
    </source>
</evidence>
<protein>
    <submittedName>
        <fullName evidence="7">Helicase IV</fullName>
        <ecNumber evidence="7">3.6.4.12</ecNumber>
    </submittedName>
</protein>
<evidence type="ECO:0000313" key="7">
    <source>
        <dbReference type="EMBL" id="KJE77607.1"/>
    </source>
</evidence>
<dbReference type="GO" id="GO:0000725">
    <property type="term" value="P:recombinational repair"/>
    <property type="evidence" value="ECO:0007669"/>
    <property type="project" value="TreeGrafter"/>
</dbReference>
<dbReference type="AlphaFoldDB" id="A0A0D8FYP0"/>
<gene>
    <name evidence="7" type="primary">helD</name>
    <name evidence="7" type="ORF">FEAC_07170</name>
</gene>
<evidence type="ECO:0000256" key="1">
    <source>
        <dbReference type="ARBA" id="ARBA00022741"/>
    </source>
</evidence>
<dbReference type="eggNOG" id="COG3973">
    <property type="taxonomic scope" value="Bacteria"/>
</dbReference>
<dbReference type="GO" id="GO:0005829">
    <property type="term" value="C:cytosol"/>
    <property type="evidence" value="ECO:0007669"/>
    <property type="project" value="TreeGrafter"/>
</dbReference>
<comment type="caution">
    <text evidence="7">The sequence shown here is derived from an EMBL/GenBank/DDBJ whole genome shotgun (WGS) entry which is preliminary data.</text>
</comment>
<keyword evidence="1 5" id="KW-0547">Nucleotide-binding</keyword>
<dbReference type="InterPro" id="IPR027417">
    <property type="entry name" value="P-loop_NTPase"/>
</dbReference>
<dbReference type="EMBL" id="JXUW01000004">
    <property type="protein sequence ID" value="KJE77607.1"/>
    <property type="molecule type" value="Genomic_DNA"/>
</dbReference>
<dbReference type="PROSITE" id="PS51198">
    <property type="entry name" value="UVRD_HELICASE_ATP_BIND"/>
    <property type="match status" value="1"/>
</dbReference>
<accession>A0A0D8FYP0</accession>
<dbReference type="InterPro" id="IPR000212">
    <property type="entry name" value="DNA_helicase_UvrD/REP"/>
</dbReference>
<keyword evidence="8" id="KW-1185">Reference proteome</keyword>
<dbReference type="GO" id="GO:0043138">
    <property type="term" value="F:3'-5' DNA helicase activity"/>
    <property type="evidence" value="ECO:0007669"/>
    <property type="project" value="TreeGrafter"/>
</dbReference>
<keyword evidence="3 5" id="KW-0347">Helicase</keyword>
<dbReference type="PANTHER" id="PTHR11070:SF45">
    <property type="entry name" value="DNA 3'-5' HELICASE"/>
    <property type="match status" value="1"/>
</dbReference>
<feature type="binding site" evidence="5">
    <location>
        <begin position="220"/>
        <end position="227"/>
    </location>
    <ligand>
        <name>ATP</name>
        <dbReference type="ChEBI" id="CHEBI:30616"/>
    </ligand>
</feature>
<evidence type="ECO:0000313" key="8">
    <source>
        <dbReference type="Proteomes" id="UP000032336"/>
    </source>
</evidence>
<dbReference type="Pfam" id="PF00580">
    <property type="entry name" value="UvrD-helicase"/>
    <property type="match status" value="1"/>
</dbReference>
<evidence type="ECO:0000256" key="5">
    <source>
        <dbReference type="PROSITE-ProRule" id="PRU00560"/>
    </source>
</evidence>
<dbReference type="Proteomes" id="UP000032336">
    <property type="component" value="Unassembled WGS sequence"/>
</dbReference>
<dbReference type="GeneID" id="78372017"/>
<sequence length="725" mass="81199">MARDPQDNRDGMTSAAFEEEHAYVELAYAALDGLRSRIEESMQQALELPRGGTPQARLERDVTIETSLTRLSRLEVGAHPLLFGRIDLAEAPSADDGEGDKVQTSYHIGRISLSDDSGDPLVVDWRAPVAEAFYRATVLHPMNLRRRWHLAVAQRHLVGLEYEDLVGSDRSDRELVGRASLYAALERPRTLEMANIVETIQADQDELIRRPLNRTIIIEGSPGTGKTAVALHRAAYLVYTYRWRLERQGVLVLGPSESFVRYVRSVLPSLGESGVEVRSISGLREPRVDSTPGVDPIAMRLKGDLRMSRVLRKAVRDRERPLKRPVNIPFGSRILVVSPELSQRAVTAGSSARGRHNQRRKVVEAFLARELAIEFLRGGQLSTSPADLNENVINLFDDDLDLPLQLPEDSEEDIIRDVVLQLRRLENFQRVMDRIWPSLRAEEFLFDLLKHRSLLRLAGGSVLRDEEIDALLLDSELALETIQWSDEDVVLLDEIDALVGAHDPKIFGHVIVDEAQDISPMAARVIRRRTSKDSLTILGDLAQAISPFRGRSWSEVLSPFGVSDFELIRLPMNYRSPRRLAEVADHLRRRILGSQALTEVPIRTLAGSLDTVVARQVDLVERLERQVQAWLEESEGTVALVVPDGAQDLLQLICKCQVDVARVFVASVSGVKGMEFDSVALVGFDVPEEGDLLQREMYVALTRATRSVSMFFLNSIPGWVESMLA</sequence>
<dbReference type="EC" id="3.6.4.12" evidence="7"/>
<evidence type="ECO:0000259" key="6">
    <source>
        <dbReference type="PROSITE" id="PS51198"/>
    </source>
</evidence>
<evidence type="ECO:0000256" key="4">
    <source>
        <dbReference type="ARBA" id="ARBA00022840"/>
    </source>
</evidence>
<dbReference type="GO" id="GO:0005524">
    <property type="term" value="F:ATP binding"/>
    <property type="evidence" value="ECO:0007669"/>
    <property type="project" value="UniProtKB-UniRule"/>
</dbReference>
<dbReference type="RefSeq" id="WP_052565429.1">
    <property type="nucleotide sequence ID" value="NZ_JQKF01000003.1"/>
</dbReference>
<keyword evidence="4 5" id="KW-0067">ATP-binding</keyword>
<dbReference type="PANTHER" id="PTHR11070">
    <property type="entry name" value="UVRD / RECB / PCRA DNA HELICASE FAMILY MEMBER"/>
    <property type="match status" value="1"/>
</dbReference>
<reference evidence="7 8" key="1">
    <citation type="submission" date="2015-01" db="EMBL/GenBank/DDBJ databases">
        <title>Draft genome of the acidophilic iron oxidizer Ferrimicrobium acidiphilum strain T23.</title>
        <authorList>
            <person name="Poehlein A."/>
            <person name="Eisen S."/>
            <person name="Schloemann M."/>
            <person name="Johnson B.D."/>
            <person name="Daniel R."/>
            <person name="Muehling M."/>
        </authorList>
    </citation>
    <scope>NUCLEOTIDE SEQUENCE [LARGE SCALE GENOMIC DNA]</scope>
    <source>
        <strain evidence="7 8">T23</strain>
    </source>
</reference>
<dbReference type="GO" id="GO:0003677">
    <property type="term" value="F:DNA binding"/>
    <property type="evidence" value="ECO:0007669"/>
    <property type="project" value="InterPro"/>
</dbReference>